<dbReference type="InterPro" id="IPR018094">
    <property type="entry name" value="Thymidylate_kinase"/>
</dbReference>
<comment type="similarity">
    <text evidence="1 10">Belongs to the thymidylate kinase family.</text>
</comment>
<keyword evidence="7 10" id="KW-0418">Kinase</keyword>
<name>A0ABY8WD16_9ACTN</name>
<dbReference type="GO" id="GO:0004798">
    <property type="term" value="F:dTMP kinase activity"/>
    <property type="evidence" value="ECO:0007669"/>
    <property type="project" value="UniProtKB-EC"/>
</dbReference>
<reference evidence="12 13" key="1">
    <citation type="submission" date="2023-06" db="EMBL/GenBank/DDBJ databases">
        <authorList>
            <person name="Yushchuk O."/>
            <person name="Binda E."/>
            <person name="Ruckert-Reed C."/>
            <person name="Fedorenko V."/>
            <person name="Kalinowski J."/>
            <person name="Marinelli F."/>
        </authorList>
    </citation>
    <scope>NUCLEOTIDE SEQUENCE [LARGE SCALE GENOMIC DNA]</scope>
    <source>
        <strain evidence="12 13">NRRL 3884</strain>
    </source>
</reference>
<protein>
    <recommendedName>
        <fullName evidence="3 10">Thymidylate kinase</fullName>
        <ecNumber evidence="2 10">2.7.4.9</ecNumber>
    </recommendedName>
    <alternativeName>
        <fullName evidence="10">dTMP kinase</fullName>
    </alternativeName>
</protein>
<dbReference type="InterPro" id="IPR039430">
    <property type="entry name" value="Thymidylate_kin-like_dom"/>
</dbReference>
<dbReference type="CDD" id="cd01672">
    <property type="entry name" value="TMPK"/>
    <property type="match status" value="1"/>
</dbReference>
<dbReference type="HAMAP" id="MF_00165">
    <property type="entry name" value="Thymidylate_kinase"/>
    <property type="match status" value="1"/>
</dbReference>
<keyword evidence="6 10" id="KW-0547">Nucleotide-binding</keyword>
<organism evidence="12 13">
    <name type="scientific">Actinoplanes oblitus</name>
    <dbReference type="NCBI Taxonomy" id="3040509"/>
    <lineage>
        <taxon>Bacteria</taxon>
        <taxon>Bacillati</taxon>
        <taxon>Actinomycetota</taxon>
        <taxon>Actinomycetes</taxon>
        <taxon>Micromonosporales</taxon>
        <taxon>Micromonosporaceae</taxon>
        <taxon>Actinoplanes</taxon>
    </lineage>
</organism>
<dbReference type="PANTHER" id="PTHR10344">
    <property type="entry name" value="THYMIDYLATE KINASE"/>
    <property type="match status" value="1"/>
</dbReference>
<comment type="function">
    <text evidence="10">Phosphorylation of dTMP to form dTDP in both de novo and salvage pathways of dTTP synthesis.</text>
</comment>
<comment type="catalytic activity">
    <reaction evidence="9 10">
        <text>dTMP + ATP = dTDP + ADP</text>
        <dbReference type="Rhea" id="RHEA:13517"/>
        <dbReference type="ChEBI" id="CHEBI:30616"/>
        <dbReference type="ChEBI" id="CHEBI:58369"/>
        <dbReference type="ChEBI" id="CHEBI:63528"/>
        <dbReference type="ChEBI" id="CHEBI:456216"/>
        <dbReference type="EC" id="2.7.4.9"/>
    </reaction>
</comment>
<dbReference type="EMBL" id="CP126980">
    <property type="protein sequence ID" value="WIM95736.1"/>
    <property type="molecule type" value="Genomic_DNA"/>
</dbReference>
<feature type="domain" description="Thymidylate kinase-like" evidence="11">
    <location>
        <begin position="8"/>
        <end position="142"/>
    </location>
</feature>
<keyword evidence="13" id="KW-1185">Reference proteome</keyword>
<comment type="caution">
    <text evidence="10">Lacks conserved residue(s) required for the propagation of feature annotation.</text>
</comment>
<evidence type="ECO:0000256" key="6">
    <source>
        <dbReference type="ARBA" id="ARBA00022741"/>
    </source>
</evidence>
<evidence type="ECO:0000256" key="1">
    <source>
        <dbReference type="ARBA" id="ARBA00009776"/>
    </source>
</evidence>
<evidence type="ECO:0000256" key="3">
    <source>
        <dbReference type="ARBA" id="ARBA00017144"/>
    </source>
</evidence>
<dbReference type="InterPro" id="IPR027417">
    <property type="entry name" value="P-loop_NTPase"/>
</dbReference>
<keyword evidence="8 10" id="KW-0067">ATP-binding</keyword>
<accession>A0ABY8WD16</accession>
<evidence type="ECO:0000259" key="11">
    <source>
        <dbReference type="Pfam" id="PF02223"/>
    </source>
</evidence>
<evidence type="ECO:0000313" key="13">
    <source>
        <dbReference type="Proteomes" id="UP001240150"/>
    </source>
</evidence>
<evidence type="ECO:0000256" key="7">
    <source>
        <dbReference type="ARBA" id="ARBA00022777"/>
    </source>
</evidence>
<evidence type="ECO:0000256" key="10">
    <source>
        <dbReference type="HAMAP-Rule" id="MF_00165"/>
    </source>
</evidence>
<dbReference type="NCBIfam" id="TIGR00041">
    <property type="entry name" value="DTMP_kinase"/>
    <property type="match status" value="1"/>
</dbReference>
<evidence type="ECO:0000256" key="5">
    <source>
        <dbReference type="ARBA" id="ARBA00022727"/>
    </source>
</evidence>
<evidence type="ECO:0000256" key="9">
    <source>
        <dbReference type="ARBA" id="ARBA00048743"/>
    </source>
</evidence>
<gene>
    <name evidence="10 12" type="primary">tmk</name>
    <name evidence="12" type="ORF">ACTOB_007865</name>
</gene>
<dbReference type="Proteomes" id="UP001240150">
    <property type="component" value="Chromosome"/>
</dbReference>
<keyword evidence="4 10" id="KW-0808">Transferase</keyword>
<keyword evidence="5 10" id="KW-0545">Nucleotide biosynthesis</keyword>
<evidence type="ECO:0000256" key="4">
    <source>
        <dbReference type="ARBA" id="ARBA00022679"/>
    </source>
</evidence>
<evidence type="ECO:0000313" key="12">
    <source>
        <dbReference type="EMBL" id="WIM95736.1"/>
    </source>
</evidence>
<dbReference type="PANTHER" id="PTHR10344:SF4">
    <property type="entry name" value="UMP-CMP KINASE 2, MITOCHONDRIAL"/>
    <property type="match status" value="1"/>
</dbReference>
<dbReference type="Pfam" id="PF02223">
    <property type="entry name" value="Thymidylate_kin"/>
    <property type="match status" value="1"/>
</dbReference>
<dbReference type="RefSeq" id="WP_284917048.1">
    <property type="nucleotide sequence ID" value="NZ_CP126980.1"/>
</dbReference>
<evidence type="ECO:0000256" key="8">
    <source>
        <dbReference type="ARBA" id="ARBA00022840"/>
    </source>
</evidence>
<dbReference type="EC" id="2.7.4.9" evidence="2 10"/>
<proteinExistence type="inferred from homology"/>
<dbReference type="Gene3D" id="3.40.50.300">
    <property type="entry name" value="P-loop containing nucleotide triphosphate hydrolases"/>
    <property type="match status" value="1"/>
</dbReference>
<evidence type="ECO:0000256" key="2">
    <source>
        <dbReference type="ARBA" id="ARBA00012980"/>
    </source>
</evidence>
<dbReference type="SUPFAM" id="SSF52540">
    <property type="entry name" value="P-loop containing nucleoside triphosphate hydrolases"/>
    <property type="match status" value="1"/>
</dbReference>
<sequence length="206" mass="22351">MTGFFVVIDGPSGIGKTTIVQLLARRLADNGHRVVVTREPSSGPIGVLARGGTQQFRGVALACLVTADRYHHIETEIRPALASGNIVICDRYLSSSLVLQHLDGVPDELIWKLNAEIERPDLTILLDGDPSSSRARAAHRGNYSRFHGGLPGEAERYRDLVGILNAGNHPARSYDIGDQGADDVAEALHNIVNVWHSLNYARTDAD</sequence>